<evidence type="ECO:0000256" key="1">
    <source>
        <dbReference type="SAM" id="Coils"/>
    </source>
</evidence>
<dbReference type="RefSeq" id="WP_348718214.1">
    <property type="nucleotide sequence ID" value="NZ_CAXJIO010000014.1"/>
</dbReference>
<comment type="caution">
    <text evidence="2">The sequence shown here is derived from an EMBL/GenBank/DDBJ whole genome shotgun (WGS) entry which is preliminary data.</text>
</comment>
<name>A0ABM9PE29_9FLAO</name>
<evidence type="ECO:0000313" key="3">
    <source>
        <dbReference type="Proteomes" id="UP001497527"/>
    </source>
</evidence>
<feature type="coiled-coil region" evidence="1">
    <location>
        <begin position="85"/>
        <end position="112"/>
    </location>
</feature>
<reference evidence="2 3" key="1">
    <citation type="submission" date="2024-05" db="EMBL/GenBank/DDBJ databases">
        <authorList>
            <person name="Duchaud E."/>
        </authorList>
    </citation>
    <scope>NUCLEOTIDE SEQUENCE [LARGE SCALE GENOMIC DNA]</scope>
    <source>
        <strain evidence="2">Ena-SAMPLE-TAB-13-05-2024-13:56:06:370-140308</strain>
    </source>
</reference>
<sequence>MTLRPELTPNIQRAEKLFPKVLELISQYDSAFDQEDKHTKQLVLKELNSLTKKNLENHDLFEYWSYISKEDLAFKFSLPAPKKVDTITEEEIKEIQNRITSLENADKALHEKLSTFLFSHGVIISYILVDAYYHPLLELNDPSSSSDVICL</sequence>
<protein>
    <submittedName>
        <fullName evidence="2">Uncharacterized protein</fullName>
    </submittedName>
</protein>
<organism evidence="2 3">
    <name type="scientific">Tenacibaculum polynesiense</name>
    <dbReference type="NCBI Taxonomy" id="3137857"/>
    <lineage>
        <taxon>Bacteria</taxon>
        <taxon>Pseudomonadati</taxon>
        <taxon>Bacteroidota</taxon>
        <taxon>Flavobacteriia</taxon>
        <taxon>Flavobacteriales</taxon>
        <taxon>Flavobacteriaceae</taxon>
        <taxon>Tenacibaculum</taxon>
    </lineage>
</organism>
<keyword evidence="3" id="KW-1185">Reference proteome</keyword>
<gene>
    <name evidence="2" type="ORF">T190423A01A_50087</name>
</gene>
<dbReference type="Proteomes" id="UP001497527">
    <property type="component" value="Unassembled WGS sequence"/>
</dbReference>
<evidence type="ECO:0000313" key="2">
    <source>
        <dbReference type="EMBL" id="CAL2103839.1"/>
    </source>
</evidence>
<accession>A0ABM9PE29</accession>
<dbReference type="EMBL" id="CAXJIO010000014">
    <property type="protein sequence ID" value="CAL2103839.1"/>
    <property type="molecule type" value="Genomic_DNA"/>
</dbReference>
<keyword evidence="1" id="KW-0175">Coiled coil</keyword>
<proteinExistence type="predicted"/>